<sequence>MDMQKTSHKILHSALLIGAAACFISGIAVGEPAVAAANSVGTAVQKAAAVSEHSIQPIVGTWREAGAADARSLVIYADGKYEMTYKDGKSFGMVKVTTEEHPDGSKSYWYSFLEGGGVVLEDKNTVSPWYSAYTSANKLWAAFAKDEKKATQKDLYSGQDGAMHFVRYAENGYEKKRAGIKAEDYLGVWGSGRCSAVVSREGNGFLIEIQWASNAAEGSRWVYHCSYDNFAAILFSNGDGTRIDYVYSEDGTGKDKMVYNDGRALFVLRDGRMLWQDKKENTGNGIEFTKFP</sequence>
<keyword evidence="1" id="KW-0732">Signal</keyword>
<dbReference type="EMBL" id="FNQG01000003">
    <property type="protein sequence ID" value="SDZ84682.1"/>
    <property type="molecule type" value="Genomic_DNA"/>
</dbReference>
<protein>
    <recommendedName>
        <fullName evidence="4">DUF5640 domain-containing protein</fullName>
    </recommendedName>
</protein>
<reference evidence="2 3" key="1">
    <citation type="submission" date="2016-10" db="EMBL/GenBank/DDBJ databases">
        <authorList>
            <person name="de Groot N.N."/>
        </authorList>
    </citation>
    <scope>NUCLEOTIDE SEQUENCE [LARGE SCALE GENOMIC DNA]</scope>
    <source>
        <strain evidence="2 3">DSM 2872</strain>
    </source>
</reference>
<evidence type="ECO:0008006" key="4">
    <source>
        <dbReference type="Google" id="ProtNLM"/>
    </source>
</evidence>
<dbReference type="PROSITE" id="PS51257">
    <property type="entry name" value="PROKAR_LIPOPROTEIN"/>
    <property type="match status" value="1"/>
</dbReference>
<gene>
    <name evidence="2" type="ORF">SAMN05660648_00881</name>
</gene>
<feature type="chain" id="PRO_5038697146" description="DUF5640 domain-containing protein" evidence="1">
    <location>
        <begin position="31"/>
        <end position="292"/>
    </location>
</feature>
<name>A0A1H3WEA9_SELRU</name>
<dbReference type="RefSeq" id="WP_256202814.1">
    <property type="nucleotide sequence ID" value="NZ_FNQG01000003.1"/>
</dbReference>
<evidence type="ECO:0000313" key="2">
    <source>
        <dbReference type="EMBL" id="SDZ84682.1"/>
    </source>
</evidence>
<feature type="signal peptide" evidence="1">
    <location>
        <begin position="1"/>
        <end position="30"/>
    </location>
</feature>
<dbReference type="AlphaFoldDB" id="A0A1H3WEA9"/>
<organism evidence="2 3">
    <name type="scientific">Selenomonas ruminantium</name>
    <dbReference type="NCBI Taxonomy" id="971"/>
    <lineage>
        <taxon>Bacteria</taxon>
        <taxon>Bacillati</taxon>
        <taxon>Bacillota</taxon>
        <taxon>Negativicutes</taxon>
        <taxon>Selenomonadales</taxon>
        <taxon>Selenomonadaceae</taxon>
        <taxon>Selenomonas</taxon>
    </lineage>
</organism>
<accession>A0A1H3WEA9</accession>
<evidence type="ECO:0000313" key="3">
    <source>
        <dbReference type="Proteomes" id="UP000183469"/>
    </source>
</evidence>
<evidence type="ECO:0000256" key="1">
    <source>
        <dbReference type="SAM" id="SignalP"/>
    </source>
</evidence>
<dbReference type="Proteomes" id="UP000183469">
    <property type="component" value="Unassembled WGS sequence"/>
</dbReference>
<proteinExistence type="predicted"/>